<keyword evidence="1" id="KW-1133">Transmembrane helix</keyword>
<proteinExistence type="predicted"/>
<evidence type="ECO:0000313" key="3">
    <source>
        <dbReference type="Proteomes" id="UP000247973"/>
    </source>
</evidence>
<evidence type="ECO:0000256" key="1">
    <source>
        <dbReference type="SAM" id="Phobius"/>
    </source>
</evidence>
<feature type="transmembrane region" description="Helical" evidence="1">
    <location>
        <begin position="177"/>
        <end position="196"/>
    </location>
</feature>
<dbReference type="AlphaFoldDB" id="A0A2V3PZ44"/>
<gene>
    <name evidence="2" type="ORF">CLV62_103104</name>
</gene>
<dbReference type="OrthoDB" id="974040at2"/>
<sequence length="543" mass="63062">MEFQNYMFVQIIFLLGVLLFLGREIFLAKKRLDLVERRQLYFLQLILLIGVLVRSFNLLLPYGSFIDEPMGAYDSWCLANFGVDSNLASYPVYLKSWGTGQSALYAYLALPFIKLFGLSEESYRLPMSLIGSFVILFFYWTLRKTQKNVLLVFCLSAFLAINPWHIMKCRFGLDCNIFPDILLIGICFIVLAYNARTQAKQFISYLLAFSFLSISAYGYGVSWFMLPFLFVFLLFFLIKKKRISTQACIVSLVVSLLIVFPLILFAFSLFTGGEQYQIGFITITQLEAGRHNATTIFGTTDIYQTLIDYLKISFKIFVWGIDGVRLNSFFPYGVFYNIISLPMFIIGLYYGKKEKDLLSILFGAILISSIPIVLFVEPSVWHWNVLWFPVIYFTGLGIYKICQNKLLQWTFLCIYITLFSSFIYMYFDKRTYVPFYSYNFKEDVKFVQTLDVDKVYYPAEINHAYALFYAPVSPYIFAKTRIDEGWPIKVAKSYGNVVIGLPNEIVPTPKTAYVIPNDLLKYIDPAEFKIRRGKHYYTVIWND</sequence>
<evidence type="ECO:0000313" key="2">
    <source>
        <dbReference type="EMBL" id="PXV67431.1"/>
    </source>
</evidence>
<accession>A0A2V3PZ44</accession>
<feature type="transmembrane region" description="Helical" evidence="1">
    <location>
        <begin position="329"/>
        <end position="350"/>
    </location>
</feature>
<organism evidence="2 3">
    <name type="scientific">Dysgonomonas alginatilytica</name>
    <dbReference type="NCBI Taxonomy" id="1605892"/>
    <lineage>
        <taxon>Bacteria</taxon>
        <taxon>Pseudomonadati</taxon>
        <taxon>Bacteroidota</taxon>
        <taxon>Bacteroidia</taxon>
        <taxon>Bacteroidales</taxon>
        <taxon>Dysgonomonadaceae</taxon>
        <taxon>Dysgonomonas</taxon>
    </lineage>
</organism>
<dbReference type="RefSeq" id="WP_110309586.1">
    <property type="nucleotide sequence ID" value="NZ_QICL01000003.1"/>
</dbReference>
<feature type="transmembrane region" description="Helical" evidence="1">
    <location>
        <begin position="148"/>
        <end position="165"/>
    </location>
</feature>
<feature type="transmembrane region" description="Helical" evidence="1">
    <location>
        <begin position="125"/>
        <end position="142"/>
    </location>
</feature>
<reference evidence="2 3" key="1">
    <citation type="submission" date="2018-03" db="EMBL/GenBank/DDBJ databases">
        <title>Genomic Encyclopedia of Archaeal and Bacterial Type Strains, Phase II (KMG-II): from individual species to whole genera.</title>
        <authorList>
            <person name="Goeker M."/>
        </authorList>
    </citation>
    <scope>NUCLEOTIDE SEQUENCE [LARGE SCALE GENOMIC DNA]</scope>
    <source>
        <strain evidence="2 3">DSM 100214</strain>
    </source>
</reference>
<keyword evidence="3" id="KW-1185">Reference proteome</keyword>
<feature type="transmembrane region" description="Helical" evidence="1">
    <location>
        <begin position="6"/>
        <end position="28"/>
    </location>
</feature>
<dbReference type="Proteomes" id="UP000247973">
    <property type="component" value="Unassembled WGS sequence"/>
</dbReference>
<dbReference type="EMBL" id="QICL01000003">
    <property type="protein sequence ID" value="PXV67431.1"/>
    <property type="molecule type" value="Genomic_DNA"/>
</dbReference>
<feature type="transmembrane region" description="Helical" evidence="1">
    <location>
        <begin position="40"/>
        <end position="60"/>
    </location>
</feature>
<feature type="transmembrane region" description="Helical" evidence="1">
    <location>
        <begin position="357"/>
        <end position="375"/>
    </location>
</feature>
<feature type="transmembrane region" description="Helical" evidence="1">
    <location>
        <begin position="381"/>
        <end position="399"/>
    </location>
</feature>
<keyword evidence="1" id="KW-0812">Transmembrane</keyword>
<feature type="transmembrane region" description="Helical" evidence="1">
    <location>
        <begin position="406"/>
        <end position="427"/>
    </location>
</feature>
<comment type="caution">
    <text evidence="2">The sequence shown here is derived from an EMBL/GenBank/DDBJ whole genome shotgun (WGS) entry which is preliminary data.</text>
</comment>
<feature type="transmembrane region" description="Helical" evidence="1">
    <location>
        <begin position="216"/>
        <end position="237"/>
    </location>
</feature>
<name>A0A2V3PZ44_9BACT</name>
<feature type="transmembrane region" description="Helical" evidence="1">
    <location>
        <begin position="249"/>
        <end position="270"/>
    </location>
</feature>
<evidence type="ECO:0008006" key="4">
    <source>
        <dbReference type="Google" id="ProtNLM"/>
    </source>
</evidence>
<keyword evidence="1" id="KW-0472">Membrane</keyword>
<protein>
    <recommendedName>
        <fullName evidence="4">Dolichyl-phosphate-mannose-protein mannosyltransferase</fullName>
    </recommendedName>
</protein>